<comment type="caution">
    <text evidence="1">The sequence shown here is derived from an EMBL/GenBank/DDBJ whole genome shotgun (WGS) entry which is preliminary data.</text>
</comment>
<evidence type="ECO:0000313" key="2">
    <source>
        <dbReference type="Proteomes" id="UP000186922"/>
    </source>
</evidence>
<reference evidence="1 2" key="1">
    <citation type="journal article" date="2016" name="Nat. Commun.">
        <title>Extremotolerant tardigrade genome and improved radiotolerance of human cultured cells by tardigrade-unique protein.</title>
        <authorList>
            <person name="Hashimoto T."/>
            <person name="Horikawa D.D."/>
            <person name="Saito Y."/>
            <person name="Kuwahara H."/>
            <person name="Kozuka-Hata H."/>
            <person name="Shin-I T."/>
            <person name="Minakuchi Y."/>
            <person name="Ohishi K."/>
            <person name="Motoyama A."/>
            <person name="Aizu T."/>
            <person name="Enomoto A."/>
            <person name="Kondo K."/>
            <person name="Tanaka S."/>
            <person name="Hara Y."/>
            <person name="Koshikawa S."/>
            <person name="Sagara H."/>
            <person name="Miura T."/>
            <person name="Yokobori S."/>
            <person name="Miyagawa K."/>
            <person name="Suzuki Y."/>
            <person name="Kubo T."/>
            <person name="Oyama M."/>
            <person name="Kohara Y."/>
            <person name="Fujiyama A."/>
            <person name="Arakawa K."/>
            <person name="Katayama T."/>
            <person name="Toyoda A."/>
            <person name="Kunieda T."/>
        </authorList>
    </citation>
    <scope>NUCLEOTIDE SEQUENCE [LARGE SCALE GENOMIC DNA]</scope>
    <source>
        <strain evidence="1 2">YOKOZUNA-1</strain>
    </source>
</reference>
<organism evidence="1 2">
    <name type="scientific">Ramazzottius varieornatus</name>
    <name type="common">Water bear</name>
    <name type="synonym">Tardigrade</name>
    <dbReference type="NCBI Taxonomy" id="947166"/>
    <lineage>
        <taxon>Eukaryota</taxon>
        <taxon>Metazoa</taxon>
        <taxon>Ecdysozoa</taxon>
        <taxon>Tardigrada</taxon>
        <taxon>Eutardigrada</taxon>
        <taxon>Parachela</taxon>
        <taxon>Hypsibioidea</taxon>
        <taxon>Ramazzottiidae</taxon>
        <taxon>Ramazzottius</taxon>
    </lineage>
</organism>
<dbReference type="AlphaFoldDB" id="A0A1D1VLB0"/>
<dbReference type="Proteomes" id="UP000186922">
    <property type="component" value="Unassembled WGS sequence"/>
</dbReference>
<dbReference type="EMBL" id="BDGG01000005">
    <property type="protein sequence ID" value="GAU99268.1"/>
    <property type="molecule type" value="Genomic_DNA"/>
</dbReference>
<accession>A0A1D1VLB0</accession>
<evidence type="ECO:0000313" key="1">
    <source>
        <dbReference type="EMBL" id="GAU99268.1"/>
    </source>
</evidence>
<gene>
    <name evidence="1" type="primary">RvY_10294</name>
    <name evidence="1" type="synonym">RvY_10294.2</name>
    <name evidence="1" type="ORF">RvY_10294-2</name>
</gene>
<keyword evidence="2" id="KW-1185">Reference proteome</keyword>
<sequence length="99" mass="11118">MACSVGEDTCSALGETEAQDLLLRLLPQTSYLKIVFGKNLCVKYGTLVSVGSSWHRFLVFSFTLMDTTVYSPEIHVRHSIQSVKLEKEFSYGDHNSLNQ</sequence>
<proteinExistence type="predicted"/>
<name>A0A1D1VLB0_RAMVA</name>
<protein>
    <submittedName>
        <fullName evidence="1">Uncharacterized protein</fullName>
    </submittedName>
</protein>